<evidence type="ECO:0000313" key="4">
    <source>
        <dbReference type="Proteomes" id="UP000807353"/>
    </source>
</evidence>
<gene>
    <name evidence="3" type="ORF">BDZ94DRAFT_1147558</name>
</gene>
<reference evidence="3" key="1">
    <citation type="submission" date="2020-11" db="EMBL/GenBank/DDBJ databases">
        <authorList>
            <consortium name="DOE Joint Genome Institute"/>
            <person name="Ahrendt S."/>
            <person name="Riley R."/>
            <person name="Andreopoulos W."/>
            <person name="Labutti K."/>
            <person name="Pangilinan J."/>
            <person name="Ruiz-Duenas F.J."/>
            <person name="Barrasa J.M."/>
            <person name="Sanchez-Garcia M."/>
            <person name="Camarero S."/>
            <person name="Miyauchi S."/>
            <person name="Serrano A."/>
            <person name="Linde D."/>
            <person name="Babiker R."/>
            <person name="Drula E."/>
            <person name="Ayuso-Fernandez I."/>
            <person name="Pacheco R."/>
            <person name="Padilla G."/>
            <person name="Ferreira P."/>
            <person name="Barriuso J."/>
            <person name="Kellner H."/>
            <person name="Castanera R."/>
            <person name="Alfaro M."/>
            <person name="Ramirez L."/>
            <person name="Pisabarro A.G."/>
            <person name="Kuo A."/>
            <person name="Tritt A."/>
            <person name="Lipzen A."/>
            <person name="He G."/>
            <person name="Yan M."/>
            <person name="Ng V."/>
            <person name="Cullen D."/>
            <person name="Martin F."/>
            <person name="Rosso M.-N."/>
            <person name="Henrissat B."/>
            <person name="Hibbett D."/>
            <person name="Martinez A.T."/>
            <person name="Grigoriev I.V."/>
        </authorList>
    </citation>
    <scope>NUCLEOTIDE SEQUENCE</scope>
    <source>
        <strain evidence="3">CBS 247.69</strain>
    </source>
</reference>
<feature type="non-terminal residue" evidence="3">
    <location>
        <position position="1"/>
    </location>
</feature>
<comment type="caution">
    <text evidence="3">The sequence shown here is derived from an EMBL/GenBank/DDBJ whole genome shotgun (WGS) entry which is preliminary data.</text>
</comment>
<feature type="transmembrane region" description="Helical" evidence="1">
    <location>
        <begin position="87"/>
        <end position="110"/>
    </location>
</feature>
<dbReference type="InterPro" id="IPR045338">
    <property type="entry name" value="DUF6535"/>
</dbReference>
<evidence type="ECO:0000256" key="1">
    <source>
        <dbReference type="SAM" id="Phobius"/>
    </source>
</evidence>
<protein>
    <recommendedName>
        <fullName evidence="2">DUF6535 domain-containing protein</fullName>
    </recommendedName>
</protein>
<keyword evidence="1" id="KW-0812">Transmembrane</keyword>
<organism evidence="3 4">
    <name type="scientific">Collybia nuda</name>
    <dbReference type="NCBI Taxonomy" id="64659"/>
    <lineage>
        <taxon>Eukaryota</taxon>
        <taxon>Fungi</taxon>
        <taxon>Dikarya</taxon>
        <taxon>Basidiomycota</taxon>
        <taxon>Agaricomycotina</taxon>
        <taxon>Agaricomycetes</taxon>
        <taxon>Agaricomycetidae</taxon>
        <taxon>Agaricales</taxon>
        <taxon>Tricholomatineae</taxon>
        <taxon>Clitocybaceae</taxon>
        <taxon>Collybia</taxon>
    </lineage>
</organism>
<accession>A0A9P6CCY6</accession>
<feature type="transmembrane region" description="Helical" evidence="1">
    <location>
        <begin position="147"/>
        <end position="170"/>
    </location>
</feature>
<proteinExistence type="predicted"/>
<feature type="domain" description="DUF6535" evidence="2">
    <location>
        <begin position="2"/>
        <end position="170"/>
    </location>
</feature>
<keyword evidence="4" id="KW-1185">Reference proteome</keyword>
<dbReference type="Pfam" id="PF20153">
    <property type="entry name" value="DUF6535"/>
    <property type="match status" value="1"/>
</dbReference>
<feature type="non-terminal residue" evidence="3">
    <location>
        <position position="176"/>
    </location>
</feature>
<dbReference type="Proteomes" id="UP000807353">
    <property type="component" value="Unassembled WGS sequence"/>
</dbReference>
<dbReference type="EMBL" id="MU150365">
    <property type="protein sequence ID" value="KAF9457585.1"/>
    <property type="molecule type" value="Genomic_DNA"/>
</dbReference>
<keyword evidence="1" id="KW-1133">Transmembrane helix</keyword>
<feature type="transmembrane region" description="Helical" evidence="1">
    <location>
        <begin position="21"/>
        <end position="43"/>
    </location>
</feature>
<dbReference type="OrthoDB" id="3219854at2759"/>
<evidence type="ECO:0000259" key="2">
    <source>
        <dbReference type="Pfam" id="PF20153"/>
    </source>
</evidence>
<evidence type="ECO:0000313" key="3">
    <source>
        <dbReference type="EMBL" id="KAF9457585.1"/>
    </source>
</evidence>
<sequence>QAMKESDTGMCQGWKDQIDTLIIFAGLFSATVTAFTVESYQWLDETPANMLARLQLRDRLLNLNATTSHDQLNNLAPTAFKVSASSVAINVLWFASLTLTLAVVVISFLCKQWIHEYQRYDNYTTKNVVLINGLRYRGLQAWRVPEIIATLPILLQAALMLFLIGLLVLLGPLQTV</sequence>
<name>A0A9P6CCY6_9AGAR</name>
<dbReference type="AlphaFoldDB" id="A0A9P6CCY6"/>
<keyword evidence="1" id="KW-0472">Membrane</keyword>